<evidence type="ECO:0000256" key="4">
    <source>
        <dbReference type="ARBA" id="ARBA00022481"/>
    </source>
</evidence>
<name>A0AB38E9F0_XANCH</name>
<evidence type="ECO:0000256" key="6">
    <source>
        <dbReference type="ARBA" id="ARBA00022692"/>
    </source>
</evidence>
<keyword evidence="6 11" id="KW-0812">Transmembrane</keyword>
<evidence type="ECO:0000256" key="5">
    <source>
        <dbReference type="ARBA" id="ARBA00022519"/>
    </source>
</evidence>
<dbReference type="InterPro" id="IPR045584">
    <property type="entry name" value="Pilin-like"/>
</dbReference>
<sequence length="200" mass="21237">MYLAAWGGCRMTCIRRPAFRVQLGFSLIEMMVTIIVLAIVMAIAFPNFTALINSNRLSAAANELSASLQLARSEAVRSNASVTLCPSNDGATCANSGNWARWIVLRGTEVLRVSEVRPQLLVSVSSAISSANSRIVFRPDGLARDSTGARLLVGAVSICMATTRPPENQRMVAIAGGSRVAITRGTDPQCQTPADAPALM</sequence>
<comment type="subcellular location">
    <subcellularLocation>
        <location evidence="1">Cell inner membrane</location>
        <topology evidence="1">Single-pass membrane protein</topology>
    </subcellularLocation>
</comment>
<protein>
    <recommendedName>
        <fullName evidence="2">Type II secretion system protein H</fullName>
    </recommendedName>
    <alternativeName>
        <fullName evidence="10">General secretion pathway protein H</fullName>
    </alternativeName>
</protein>
<dbReference type="InterPro" id="IPR012902">
    <property type="entry name" value="N_methyl_site"/>
</dbReference>
<dbReference type="GO" id="GO:0005886">
    <property type="term" value="C:plasma membrane"/>
    <property type="evidence" value="ECO:0007669"/>
    <property type="project" value="UniProtKB-SubCell"/>
</dbReference>
<dbReference type="Pfam" id="PF12019">
    <property type="entry name" value="GspH"/>
    <property type="match status" value="1"/>
</dbReference>
<keyword evidence="4" id="KW-0488">Methylation</keyword>
<comment type="similarity">
    <text evidence="9">Belongs to the GSP H family.</text>
</comment>
<evidence type="ECO:0000256" key="1">
    <source>
        <dbReference type="ARBA" id="ARBA00004377"/>
    </source>
</evidence>
<dbReference type="EMBL" id="OCYS01000159">
    <property type="protein sequence ID" value="SON93279.1"/>
    <property type="molecule type" value="Genomic_DNA"/>
</dbReference>
<evidence type="ECO:0000256" key="11">
    <source>
        <dbReference type="SAM" id="Phobius"/>
    </source>
</evidence>
<keyword evidence="7 11" id="KW-1133">Transmembrane helix</keyword>
<evidence type="ECO:0000256" key="9">
    <source>
        <dbReference type="ARBA" id="ARBA00025772"/>
    </source>
</evidence>
<reference evidence="15 16" key="1">
    <citation type="submission" date="2017-10" db="EMBL/GenBank/DDBJ databases">
        <authorList>
            <person name="Regsiter A."/>
            <person name="William W."/>
        </authorList>
    </citation>
    <scope>NUCLEOTIDE SEQUENCE [LARGE SCALE GENOMIC DNA]</scope>
    <source>
        <strain evidence="13 16">CFBP6984</strain>
        <strain evidence="14 15">CFBP7430</strain>
    </source>
</reference>
<comment type="caution">
    <text evidence="14">The sequence shown here is derived from an EMBL/GenBank/DDBJ whole genome shotgun (WGS) entry which is preliminary data.</text>
</comment>
<gene>
    <name evidence="13" type="ORF">XAP6984_1000083</name>
    <name evidence="14" type="ORF">XAP7430_990084</name>
</gene>
<feature type="domain" description="General secretion pathway GspH" evidence="12">
    <location>
        <begin position="60"/>
        <end position="159"/>
    </location>
</feature>
<keyword evidence="5" id="KW-0997">Cell inner membrane</keyword>
<evidence type="ECO:0000256" key="2">
    <source>
        <dbReference type="ARBA" id="ARBA00021549"/>
    </source>
</evidence>
<dbReference type="Proteomes" id="UP000234181">
    <property type="component" value="Unassembled WGS sequence"/>
</dbReference>
<dbReference type="EMBL" id="OCYT01000003">
    <property type="protein sequence ID" value="SON75481.1"/>
    <property type="molecule type" value="Genomic_DNA"/>
</dbReference>
<evidence type="ECO:0000313" key="14">
    <source>
        <dbReference type="EMBL" id="SON93279.1"/>
    </source>
</evidence>
<dbReference type="GO" id="GO:0015627">
    <property type="term" value="C:type II protein secretion system complex"/>
    <property type="evidence" value="ECO:0007669"/>
    <property type="project" value="InterPro"/>
</dbReference>
<keyword evidence="8 11" id="KW-0472">Membrane</keyword>
<dbReference type="AlphaFoldDB" id="A0AB38E9F0"/>
<dbReference type="Pfam" id="PF07963">
    <property type="entry name" value="N_methyl"/>
    <property type="match status" value="1"/>
</dbReference>
<evidence type="ECO:0000256" key="3">
    <source>
        <dbReference type="ARBA" id="ARBA00022475"/>
    </source>
</evidence>
<dbReference type="SUPFAM" id="SSF54523">
    <property type="entry name" value="Pili subunits"/>
    <property type="match status" value="1"/>
</dbReference>
<organism evidence="14 15">
    <name type="scientific">Xanthomonas campestris pv. phaseoli</name>
    <dbReference type="NCBI Taxonomy" id="317013"/>
    <lineage>
        <taxon>Bacteria</taxon>
        <taxon>Pseudomonadati</taxon>
        <taxon>Pseudomonadota</taxon>
        <taxon>Gammaproteobacteria</taxon>
        <taxon>Lysobacterales</taxon>
        <taxon>Lysobacteraceae</taxon>
        <taxon>Xanthomonas</taxon>
    </lineage>
</organism>
<proteinExistence type="inferred from homology"/>
<dbReference type="NCBIfam" id="TIGR02532">
    <property type="entry name" value="IV_pilin_GFxxxE"/>
    <property type="match status" value="1"/>
</dbReference>
<dbReference type="InterPro" id="IPR022346">
    <property type="entry name" value="T2SS_GspH"/>
</dbReference>
<feature type="transmembrane region" description="Helical" evidence="11">
    <location>
        <begin position="21"/>
        <end position="45"/>
    </location>
</feature>
<evidence type="ECO:0000313" key="16">
    <source>
        <dbReference type="Proteomes" id="UP000234181"/>
    </source>
</evidence>
<keyword evidence="3" id="KW-1003">Cell membrane</keyword>
<evidence type="ECO:0000256" key="7">
    <source>
        <dbReference type="ARBA" id="ARBA00022989"/>
    </source>
</evidence>
<dbReference type="Proteomes" id="UP000234166">
    <property type="component" value="Unassembled WGS sequence"/>
</dbReference>
<evidence type="ECO:0000313" key="15">
    <source>
        <dbReference type="Proteomes" id="UP000234166"/>
    </source>
</evidence>
<evidence type="ECO:0000313" key="13">
    <source>
        <dbReference type="EMBL" id="SON75481.1"/>
    </source>
</evidence>
<evidence type="ECO:0000256" key="10">
    <source>
        <dbReference type="ARBA" id="ARBA00030775"/>
    </source>
</evidence>
<evidence type="ECO:0000256" key="8">
    <source>
        <dbReference type="ARBA" id="ARBA00023136"/>
    </source>
</evidence>
<keyword evidence="16" id="KW-1185">Reference proteome</keyword>
<accession>A0AB38E9F0</accession>
<dbReference type="GO" id="GO:0015628">
    <property type="term" value="P:protein secretion by the type II secretion system"/>
    <property type="evidence" value="ECO:0007669"/>
    <property type="project" value="InterPro"/>
</dbReference>
<evidence type="ECO:0000259" key="12">
    <source>
        <dbReference type="Pfam" id="PF12019"/>
    </source>
</evidence>
<dbReference type="Gene3D" id="3.55.40.10">
    <property type="entry name" value="minor pseudopilin epsh domain"/>
    <property type="match status" value="1"/>
</dbReference>